<evidence type="ECO:0000256" key="5">
    <source>
        <dbReference type="ARBA" id="ARBA00022989"/>
    </source>
</evidence>
<dbReference type="AlphaFoldDB" id="F0QSF0"/>
<dbReference type="InterPro" id="IPR045621">
    <property type="entry name" value="BPD_transp_1_N"/>
</dbReference>
<dbReference type="STRING" id="985053.VMUT_0084"/>
<evidence type="ECO:0000313" key="9">
    <source>
        <dbReference type="EMBL" id="ADY00301.1"/>
    </source>
</evidence>
<name>F0QSF0_VULM7</name>
<keyword evidence="6 7" id="KW-0472">Membrane</keyword>
<feature type="transmembrane region" description="Helical" evidence="7">
    <location>
        <begin position="14"/>
        <end position="36"/>
    </location>
</feature>
<evidence type="ECO:0000256" key="3">
    <source>
        <dbReference type="ARBA" id="ARBA00022475"/>
    </source>
</evidence>
<dbReference type="HOGENOM" id="CLU_036879_0_3_2"/>
<feature type="transmembrane region" description="Helical" evidence="7">
    <location>
        <begin position="317"/>
        <end position="339"/>
    </location>
</feature>
<gene>
    <name evidence="9" type="ordered locus">VMUT_0084</name>
</gene>
<dbReference type="InterPro" id="IPR000515">
    <property type="entry name" value="MetI-like"/>
</dbReference>
<dbReference type="GeneID" id="10287736"/>
<feature type="domain" description="ABC transmembrane type-1" evidence="8">
    <location>
        <begin position="103"/>
        <end position="336"/>
    </location>
</feature>
<dbReference type="SUPFAM" id="SSF161098">
    <property type="entry name" value="MetI-like"/>
    <property type="match status" value="1"/>
</dbReference>
<evidence type="ECO:0000313" key="10">
    <source>
        <dbReference type="Proteomes" id="UP000007485"/>
    </source>
</evidence>
<comment type="subcellular location">
    <subcellularLocation>
        <location evidence="1 7">Cell membrane</location>
        <topology evidence="1 7">Multi-pass membrane protein</topology>
    </subcellularLocation>
</comment>
<dbReference type="Pfam" id="PF00528">
    <property type="entry name" value="BPD_transp_1"/>
    <property type="match status" value="1"/>
</dbReference>
<evidence type="ECO:0000256" key="6">
    <source>
        <dbReference type="ARBA" id="ARBA00023136"/>
    </source>
</evidence>
<comment type="similarity">
    <text evidence="7">Belongs to the binding-protein-dependent transport system permease family.</text>
</comment>
<dbReference type="GO" id="GO:0005886">
    <property type="term" value="C:plasma membrane"/>
    <property type="evidence" value="ECO:0007669"/>
    <property type="project" value="UniProtKB-SubCell"/>
</dbReference>
<keyword evidence="10" id="KW-1185">Reference proteome</keyword>
<protein>
    <submittedName>
        <fullName evidence="9">Dipeptide ABC transporter Dpp1, permease protein</fullName>
    </submittedName>
</protein>
<dbReference type="RefSeq" id="WP_013603465.1">
    <property type="nucleotide sequence ID" value="NC_015151.1"/>
</dbReference>
<dbReference type="PROSITE" id="PS50928">
    <property type="entry name" value="ABC_TM1"/>
    <property type="match status" value="1"/>
</dbReference>
<dbReference type="CDD" id="cd06261">
    <property type="entry name" value="TM_PBP2"/>
    <property type="match status" value="1"/>
</dbReference>
<keyword evidence="4 7" id="KW-0812">Transmembrane</keyword>
<dbReference type="PANTHER" id="PTHR43163">
    <property type="entry name" value="DIPEPTIDE TRANSPORT SYSTEM PERMEASE PROTEIN DPPB-RELATED"/>
    <property type="match status" value="1"/>
</dbReference>
<dbReference type="KEGG" id="vmo:VMUT_0084"/>
<dbReference type="Pfam" id="PF19300">
    <property type="entry name" value="BPD_transp_1_N"/>
    <property type="match status" value="1"/>
</dbReference>
<reference evidence="9 10" key="1">
    <citation type="journal article" date="2011" name="J. Bacteriol.">
        <title>Complete genome sequence of 'Vulcanisaeta moutnovskia' strain 768-28, a novel member of the hyperthermophilic crenarchaeal genus vulcanisaeta.</title>
        <authorList>
            <person name="Gumerov V.M."/>
            <person name="Mardanov A.V."/>
            <person name="Beletsky A.V."/>
            <person name="Prokofeva M.I."/>
            <person name="Bonch-Osmolovskaya E.A."/>
            <person name="Ravin N.V."/>
            <person name="Skryabin K.G."/>
        </authorList>
    </citation>
    <scope>NUCLEOTIDE SEQUENCE [LARGE SCALE GENOMIC DNA]</scope>
    <source>
        <strain evidence="9 10">768-28</strain>
    </source>
</reference>
<dbReference type="OrthoDB" id="44105at2157"/>
<proteinExistence type="inferred from homology"/>
<feature type="transmembrane region" description="Helical" evidence="7">
    <location>
        <begin position="209"/>
        <end position="228"/>
    </location>
</feature>
<accession>F0QSF0</accession>
<keyword evidence="5 7" id="KW-1133">Transmembrane helix</keyword>
<dbReference type="eggNOG" id="arCOG00751">
    <property type="taxonomic scope" value="Archaea"/>
</dbReference>
<dbReference type="PANTHER" id="PTHR43163:SF6">
    <property type="entry name" value="DIPEPTIDE TRANSPORT SYSTEM PERMEASE PROTEIN DPPB-RELATED"/>
    <property type="match status" value="1"/>
</dbReference>
<feature type="transmembrane region" description="Helical" evidence="7">
    <location>
        <begin position="142"/>
        <end position="167"/>
    </location>
</feature>
<dbReference type="Gene3D" id="1.10.3720.10">
    <property type="entry name" value="MetI-like"/>
    <property type="match status" value="1"/>
</dbReference>
<keyword evidence="2 7" id="KW-0813">Transport</keyword>
<sequence>MAGRDFAIFVVRRFINAIITLLLLLLLMFILVHAIYTTPLALARLYAGPHPTMAQLETIVKEYHLDAPLYVQFINYLVGVFTGNLGYDPIYKEPEAYIIMHYLPITLTFMIPAVIITVLLGTYLGAIASANRNKWADYIIRAFYIFTWSSPPYFIALLLLLIFAIWLGPWTHLPTSGYVNPLLLKPKAVTGWPLIDALIEHDWAYAESYLIHMLLPMFAVVLYSFGVYTRMARNTMLDVLESDYVRLAYVKGLSRRVVVYGVGLRNALIPLVTLMVLTFALSWTGAYVAEDVFDYHGMGYITTVAITSVDPLMVYDITLFVGVSVIIANFIADILYGMLDPRVRIA</sequence>
<dbReference type="EMBL" id="CP002529">
    <property type="protein sequence ID" value="ADY00301.1"/>
    <property type="molecule type" value="Genomic_DNA"/>
</dbReference>
<dbReference type="InterPro" id="IPR035906">
    <property type="entry name" value="MetI-like_sf"/>
</dbReference>
<dbReference type="Proteomes" id="UP000007485">
    <property type="component" value="Chromosome"/>
</dbReference>
<evidence type="ECO:0000259" key="8">
    <source>
        <dbReference type="PROSITE" id="PS50928"/>
    </source>
</evidence>
<keyword evidence="3" id="KW-1003">Cell membrane</keyword>
<feature type="transmembrane region" description="Helical" evidence="7">
    <location>
        <begin position="109"/>
        <end position="130"/>
    </location>
</feature>
<evidence type="ECO:0000256" key="4">
    <source>
        <dbReference type="ARBA" id="ARBA00022692"/>
    </source>
</evidence>
<organism evidence="9 10">
    <name type="scientific">Vulcanisaeta moutnovskia (strain 768-28)</name>
    <dbReference type="NCBI Taxonomy" id="985053"/>
    <lineage>
        <taxon>Archaea</taxon>
        <taxon>Thermoproteota</taxon>
        <taxon>Thermoprotei</taxon>
        <taxon>Thermoproteales</taxon>
        <taxon>Thermoproteaceae</taxon>
        <taxon>Vulcanisaeta</taxon>
    </lineage>
</organism>
<feature type="transmembrane region" description="Helical" evidence="7">
    <location>
        <begin position="257"/>
        <end position="283"/>
    </location>
</feature>
<evidence type="ECO:0000256" key="7">
    <source>
        <dbReference type="RuleBase" id="RU363032"/>
    </source>
</evidence>
<dbReference type="GO" id="GO:0055085">
    <property type="term" value="P:transmembrane transport"/>
    <property type="evidence" value="ECO:0007669"/>
    <property type="project" value="InterPro"/>
</dbReference>
<evidence type="ECO:0000256" key="1">
    <source>
        <dbReference type="ARBA" id="ARBA00004651"/>
    </source>
</evidence>
<evidence type="ECO:0000256" key="2">
    <source>
        <dbReference type="ARBA" id="ARBA00022448"/>
    </source>
</evidence>